<dbReference type="PIRSF" id="PIRSF005962">
    <property type="entry name" value="Pept_M20D_amidohydro"/>
    <property type="match status" value="1"/>
</dbReference>
<evidence type="ECO:0000256" key="1">
    <source>
        <dbReference type="PIRSR" id="PIRSR005962-1"/>
    </source>
</evidence>
<dbReference type="InterPro" id="IPR002933">
    <property type="entry name" value="Peptidase_M20"/>
</dbReference>
<dbReference type="Gene3D" id="3.40.630.10">
    <property type="entry name" value="Zn peptidases"/>
    <property type="match status" value="1"/>
</dbReference>
<protein>
    <submittedName>
        <fullName evidence="3">Putative hydrolase YxeP</fullName>
        <ecNumber evidence="3">3.-.-.-</ecNumber>
    </submittedName>
</protein>
<comment type="caution">
    <text evidence="3">The sequence shown here is derived from an EMBL/GenBank/DDBJ whole genome shotgun (WGS) entry which is preliminary data.</text>
</comment>
<dbReference type="Proteomes" id="UP000419743">
    <property type="component" value="Unassembled WGS sequence"/>
</dbReference>
<dbReference type="EC" id="3.-.-.-" evidence="3"/>
<feature type="binding site" evidence="1">
    <location>
        <position position="158"/>
    </location>
    <ligand>
        <name>Mn(2+)</name>
        <dbReference type="ChEBI" id="CHEBI:29035"/>
        <label>2</label>
    </ligand>
</feature>
<dbReference type="InterPro" id="IPR036264">
    <property type="entry name" value="Bact_exopeptidase_dim_dom"/>
</dbReference>
<evidence type="ECO:0000313" key="3">
    <source>
        <dbReference type="EMBL" id="VZO35997.1"/>
    </source>
</evidence>
<comment type="cofactor">
    <cofactor evidence="1">
        <name>Mn(2+)</name>
        <dbReference type="ChEBI" id="CHEBI:29035"/>
    </cofactor>
    <text evidence="1">The Mn(2+) ion enhances activity.</text>
</comment>
<dbReference type="AlphaFoldDB" id="A0A7M4DGF4"/>
<dbReference type="InterPro" id="IPR017439">
    <property type="entry name" value="Amidohydrolase"/>
</dbReference>
<dbReference type="SUPFAM" id="SSF53187">
    <property type="entry name" value="Zn-dependent exopeptidases"/>
    <property type="match status" value="1"/>
</dbReference>
<reference evidence="3 4" key="1">
    <citation type="submission" date="2019-11" db="EMBL/GenBank/DDBJ databases">
        <authorList>
            <person name="Criscuolo A."/>
        </authorList>
    </citation>
    <scope>NUCLEOTIDE SEQUENCE [LARGE SCALE GENOMIC DNA]</scope>
    <source>
        <strain evidence="3">CIP111667</strain>
    </source>
</reference>
<feature type="binding site" evidence="1">
    <location>
        <position position="185"/>
    </location>
    <ligand>
        <name>Mn(2+)</name>
        <dbReference type="ChEBI" id="CHEBI:29035"/>
        <label>2</label>
    </ligand>
</feature>
<dbReference type="InterPro" id="IPR011650">
    <property type="entry name" value="Peptidase_M20_dimer"/>
</dbReference>
<dbReference type="Pfam" id="PF07687">
    <property type="entry name" value="M20_dimer"/>
    <property type="match status" value="1"/>
</dbReference>
<keyword evidence="4" id="KW-1185">Reference proteome</keyword>
<sequence>MMSGPAAHATGGASQTVMANWPTIRPRIEELYRWLHRHPELSNQECRTAQTIAELLQSAGFEVHADVGGTGVVGILANGSGPTVLIRAELDGLPVRETTGLAYASHEVATSDGVEVAVMHACGHDVHMACLLATAELLATRPDLWSGRLVVLFQPAEETGEGARRMLTDGLKGLLGSVDVAFAQHVMALPAGRLYLRAGPVLSGAASVAVTVFGRGGHAAVPQETVDPIVLAAAIIMRLQTIVAREMRPWEFSVLSVGAVHAGVSGNSIPDRATLEINLRSYSSQGRSQLLAAVERIVRAECAASGTPREPLFEYHDTFPVTVNNQEVTDRLGSAFAQSLVRGQVRELSRQAASEDFAALADGLEAPYCYWGLGGVTSSLFRDVDALPPEPVGPIPTNHSPLFAPDPSDTLELGTEALVVAALEWLC</sequence>
<dbReference type="GO" id="GO:0016787">
    <property type="term" value="F:hydrolase activity"/>
    <property type="evidence" value="ECO:0007669"/>
    <property type="project" value="UniProtKB-KW"/>
</dbReference>
<dbReference type="SUPFAM" id="SSF55031">
    <property type="entry name" value="Bacterial exopeptidase dimerisation domain"/>
    <property type="match status" value="1"/>
</dbReference>
<dbReference type="PANTHER" id="PTHR11014">
    <property type="entry name" value="PEPTIDASE M20 FAMILY MEMBER"/>
    <property type="match status" value="1"/>
</dbReference>
<evidence type="ECO:0000313" key="4">
    <source>
        <dbReference type="Proteomes" id="UP000419743"/>
    </source>
</evidence>
<dbReference type="PANTHER" id="PTHR11014:SF63">
    <property type="entry name" value="METALLOPEPTIDASE, PUTATIVE (AFU_ORTHOLOGUE AFUA_6G09600)-RELATED"/>
    <property type="match status" value="1"/>
</dbReference>
<accession>A0A7M4DGF4</accession>
<dbReference type="EMBL" id="CACRYJ010000017">
    <property type="protein sequence ID" value="VZO35997.1"/>
    <property type="molecule type" value="Genomic_DNA"/>
</dbReference>
<name>A0A7M4DGF4_9MICO</name>
<dbReference type="Gene3D" id="3.30.70.360">
    <property type="match status" value="1"/>
</dbReference>
<organism evidence="3 4">
    <name type="scientific">Occultella aeris</name>
    <dbReference type="NCBI Taxonomy" id="2761496"/>
    <lineage>
        <taxon>Bacteria</taxon>
        <taxon>Bacillati</taxon>
        <taxon>Actinomycetota</taxon>
        <taxon>Actinomycetes</taxon>
        <taxon>Micrococcales</taxon>
        <taxon>Ruaniaceae</taxon>
        <taxon>Occultella</taxon>
    </lineage>
</organism>
<feature type="binding site" evidence="1">
    <location>
        <position position="124"/>
    </location>
    <ligand>
        <name>Mn(2+)</name>
        <dbReference type="ChEBI" id="CHEBI:29035"/>
        <label>2</label>
    </ligand>
</feature>
<feature type="domain" description="Peptidase M20 dimerisation" evidence="2">
    <location>
        <begin position="203"/>
        <end position="302"/>
    </location>
</feature>
<keyword evidence="1" id="KW-0464">Manganese</keyword>
<evidence type="ECO:0000259" key="2">
    <source>
        <dbReference type="Pfam" id="PF07687"/>
    </source>
</evidence>
<gene>
    <name evidence="3" type="primary">yxeP_1</name>
    <name evidence="3" type="ORF">HALOF300_01201</name>
</gene>
<keyword evidence="3" id="KW-0378">Hydrolase</keyword>
<dbReference type="NCBIfam" id="TIGR01891">
    <property type="entry name" value="amidohydrolases"/>
    <property type="match status" value="1"/>
</dbReference>
<dbReference type="Pfam" id="PF01546">
    <property type="entry name" value="Peptidase_M20"/>
    <property type="match status" value="1"/>
</dbReference>
<dbReference type="GO" id="GO:0046872">
    <property type="term" value="F:metal ion binding"/>
    <property type="evidence" value="ECO:0007669"/>
    <property type="project" value="UniProtKB-KW"/>
</dbReference>
<keyword evidence="1" id="KW-0479">Metal-binding</keyword>
<feature type="binding site" evidence="1">
    <location>
        <position position="122"/>
    </location>
    <ligand>
        <name>Mn(2+)</name>
        <dbReference type="ChEBI" id="CHEBI:29035"/>
        <label>2</label>
    </ligand>
</feature>
<proteinExistence type="predicted"/>